<sequence length="43" mass="5172">MSTKRYQVLVMHITRYQGQQKEKCFCNLCSNLNNKRYDIVLGF</sequence>
<protein>
    <submittedName>
        <fullName evidence="1">Uncharacterized protein</fullName>
    </submittedName>
</protein>
<evidence type="ECO:0000313" key="2">
    <source>
        <dbReference type="Proteomes" id="UP000033722"/>
    </source>
</evidence>
<name>A0A0F3Q5T1_ANAPH</name>
<gene>
    <name evidence="1" type="ORF">APHCRT_0407</name>
</gene>
<proteinExistence type="predicted"/>
<comment type="caution">
    <text evidence="1">The sequence shown here is derived from an EMBL/GenBank/DDBJ whole genome shotgun (WGS) entry which is preliminary data.</text>
</comment>
<accession>A0A0F3Q5T1</accession>
<reference evidence="1 2" key="1">
    <citation type="submission" date="2015-01" db="EMBL/GenBank/DDBJ databases">
        <title>Genome Sequencing of Rickettsiales.</title>
        <authorList>
            <person name="Daugherty S.C."/>
            <person name="Su Q."/>
            <person name="Abolude K."/>
            <person name="Beier-Sexton M."/>
            <person name="Carlyon J.A."/>
            <person name="Carter R."/>
            <person name="Day N.P."/>
            <person name="Dumler S.J."/>
            <person name="Dyachenko V."/>
            <person name="Godinez A."/>
            <person name="Kurtti T.J."/>
            <person name="Lichay M."/>
            <person name="Mullins K.E."/>
            <person name="Ott S."/>
            <person name="Pappas-Brown V."/>
            <person name="Paris D.H."/>
            <person name="Patel P."/>
            <person name="Richards A.L."/>
            <person name="Sadzewicz L."/>
            <person name="Sears K."/>
            <person name="Seidman D."/>
            <person name="Sengamalay N."/>
            <person name="Stenos J."/>
            <person name="Tallon L.J."/>
            <person name="Vincent G."/>
            <person name="Fraser C.M."/>
            <person name="Munderloh U."/>
            <person name="Dunning-Hotopp J.C."/>
        </authorList>
    </citation>
    <scope>NUCLEOTIDE SEQUENCE [LARGE SCALE GENOMIC DNA]</scope>
    <source>
        <strain evidence="1 2">CRT53-1</strain>
    </source>
</reference>
<evidence type="ECO:0000313" key="1">
    <source>
        <dbReference type="EMBL" id="KJV87531.1"/>
    </source>
</evidence>
<organism evidence="1 2">
    <name type="scientific">Anaplasma phagocytophilum str. CRT53-1</name>
    <dbReference type="NCBI Taxonomy" id="1359157"/>
    <lineage>
        <taxon>Bacteria</taxon>
        <taxon>Pseudomonadati</taxon>
        <taxon>Pseudomonadota</taxon>
        <taxon>Alphaproteobacteria</taxon>
        <taxon>Rickettsiales</taxon>
        <taxon>Anaplasmataceae</taxon>
        <taxon>Anaplasma</taxon>
        <taxon>phagocytophilum group</taxon>
    </lineage>
</organism>
<dbReference type="AlphaFoldDB" id="A0A0F3Q5T1"/>
<dbReference type="EMBL" id="LAOD01000008">
    <property type="protein sequence ID" value="KJV87531.1"/>
    <property type="molecule type" value="Genomic_DNA"/>
</dbReference>
<dbReference type="PATRIC" id="fig|1359157.3.peg.1880"/>
<dbReference type="Proteomes" id="UP000033722">
    <property type="component" value="Unassembled WGS sequence"/>
</dbReference>